<feature type="transmembrane region" description="Helical" evidence="1">
    <location>
        <begin position="12"/>
        <end position="32"/>
    </location>
</feature>
<evidence type="ECO:0000256" key="1">
    <source>
        <dbReference type="SAM" id="Phobius"/>
    </source>
</evidence>
<feature type="non-terminal residue" evidence="3">
    <location>
        <position position="341"/>
    </location>
</feature>
<accession>A0A558R4Q8</accession>
<dbReference type="EMBL" id="VNIM01000034">
    <property type="protein sequence ID" value="TVV74373.1"/>
    <property type="molecule type" value="Genomic_DNA"/>
</dbReference>
<proteinExistence type="predicted"/>
<protein>
    <submittedName>
        <fullName evidence="3">Histidine kinase</fullName>
    </submittedName>
</protein>
<keyword evidence="1" id="KW-0812">Transmembrane</keyword>
<reference evidence="3 4" key="1">
    <citation type="submission" date="2019-07" db="EMBL/GenBank/DDBJ databases">
        <title>Sphingomonas solaris sp. nov., isolated from a solar panel from Boston, Massachusetts.</title>
        <authorList>
            <person name="Tanner K."/>
            <person name="Pascual J."/>
            <person name="Mancuso C."/>
            <person name="Pereto J."/>
            <person name="Khalil A."/>
            <person name="Vilanova C."/>
        </authorList>
    </citation>
    <scope>NUCLEOTIDE SEQUENCE [LARGE SCALE GENOMIC DNA]</scope>
    <source>
        <strain evidence="3 4">R4DWN</strain>
    </source>
</reference>
<comment type="caution">
    <text evidence="3">The sequence shown here is derived from an EMBL/GenBank/DDBJ whole genome shotgun (WGS) entry which is preliminary data.</text>
</comment>
<dbReference type="GO" id="GO:0016020">
    <property type="term" value="C:membrane"/>
    <property type="evidence" value="ECO:0007669"/>
    <property type="project" value="InterPro"/>
</dbReference>
<dbReference type="PANTHER" id="PTHR34220:SF7">
    <property type="entry name" value="SENSOR HISTIDINE KINASE YPDA"/>
    <property type="match status" value="1"/>
</dbReference>
<dbReference type="InterPro" id="IPR010559">
    <property type="entry name" value="Sig_transdc_His_kin_internal"/>
</dbReference>
<feature type="transmembrane region" description="Helical" evidence="1">
    <location>
        <begin position="44"/>
        <end position="65"/>
    </location>
</feature>
<dbReference type="InterPro" id="IPR050640">
    <property type="entry name" value="Bact_2-comp_sensor_kinase"/>
</dbReference>
<dbReference type="Pfam" id="PF06580">
    <property type="entry name" value="His_kinase"/>
    <property type="match status" value="1"/>
</dbReference>
<sequence>MPAARADARWSDALLSTVALWLFVLLIFLPVIMARHAGEGWQGVALDGSTVFVSMVFALPLFALFRTVAAWPRVRRLPALAVAILLTAAAQTAFDFVFTGWIAENFRRAWSHLPRDMARASGALLNYLFVFSVNVGLFQLSLSRRRALTQERQLAAARAATQQAQLEALRLQLNPHFLFNTLNAISAMIVTRRNEEAELMTDKLSAFLRSSLAFDPTALVPLDDELELTQDYLEIEGVRFGDRLRADIRCAPEACKLLVPGLLIQPLVENAIKYGVARSNTPVTIAIRAMREGANAPVGQLTVAGGMAAPADHRTIRGRLYDARETRAPGSVMVLFHGSGF</sequence>
<dbReference type="PANTHER" id="PTHR34220">
    <property type="entry name" value="SENSOR HISTIDINE KINASE YPDA"/>
    <property type="match status" value="1"/>
</dbReference>
<feature type="transmembrane region" description="Helical" evidence="1">
    <location>
        <begin position="77"/>
        <end position="103"/>
    </location>
</feature>
<evidence type="ECO:0000259" key="2">
    <source>
        <dbReference type="Pfam" id="PF06580"/>
    </source>
</evidence>
<evidence type="ECO:0000313" key="4">
    <source>
        <dbReference type="Proteomes" id="UP000318681"/>
    </source>
</evidence>
<keyword evidence="4" id="KW-1185">Reference proteome</keyword>
<keyword evidence="1" id="KW-1133">Transmembrane helix</keyword>
<dbReference type="RefSeq" id="WP_145150799.1">
    <property type="nucleotide sequence ID" value="NZ_VNIM01000034.1"/>
</dbReference>
<feature type="transmembrane region" description="Helical" evidence="1">
    <location>
        <begin position="123"/>
        <end position="142"/>
    </location>
</feature>
<keyword evidence="3" id="KW-0808">Transferase</keyword>
<dbReference type="OrthoDB" id="2514702at2"/>
<gene>
    <name evidence="3" type="ORF">FOY91_09885</name>
</gene>
<organism evidence="3 4">
    <name type="scientific">Alterirhizorhabdus solaris</name>
    <dbReference type="NCBI Taxonomy" id="2529389"/>
    <lineage>
        <taxon>Bacteria</taxon>
        <taxon>Pseudomonadati</taxon>
        <taxon>Pseudomonadota</taxon>
        <taxon>Alphaproteobacteria</taxon>
        <taxon>Sphingomonadales</taxon>
        <taxon>Rhizorhabdaceae</taxon>
        <taxon>Alterirhizorhabdus</taxon>
    </lineage>
</organism>
<keyword evidence="1" id="KW-0472">Membrane</keyword>
<evidence type="ECO:0000313" key="3">
    <source>
        <dbReference type="EMBL" id="TVV74373.1"/>
    </source>
</evidence>
<dbReference type="GO" id="GO:0000155">
    <property type="term" value="F:phosphorelay sensor kinase activity"/>
    <property type="evidence" value="ECO:0007669"/>
    <property type="project" value="InterPro"/>
</dbReference>
<dbReference type="AlphaFoldDB" id="A0A558R4Q8"/>
<name>A0A558R4Q8_9SPHN</name>
<feature type="domain" description="Signal transduction histidine kinase internal region" evidence="2">
    <location>
        <begin position="164"/>
        <end position="244"/>
    </location>
</feature>
<keyword evidence="3" id="KW-0418">Kinase</keyword>
<dbReference type="Proteomes" id="UP000318681">
    <property type="component" value="Unassembled WGS sequence"/>
</dbReference>